<dbReference type="SUPFAM" id="SSF54211">
    <property type="entry name" value="Ribosomal protein S5 domain 2-like"/>
    <property type="match status" value="1"/>
</dbReference>
<comment type="catalytic activity">
    <reaction evidence="11">
        <text>alpha-D-galactose + ATP = alpha-D-galactose 1-phosphate + ADP + H(+)</text>
        <dbReference type="Rhea" id="RHEA:13553"/>
        <dbReference type="ChEBI" id="CHEBI:15378"/>
        <dbReference type="ChEBI" id="CHEBI:28061"/>
        <dbReference type="ChEBI" id="CHEBI:30616"/>
        <dbReference type="ChEBI" id="CHEBI:58336"/>
        <dbReference type="ChEBI" id="CHEBI:456216"/>
        <dbReference type="EC" id="2.7.1.6"/>
    </reaction>
</comment>
<dbReference type="Gene3D" id="3.30.230.10">
    <property type="match status" value="1"/>
</dbReference>
<evidence type="ECO:0000256" key="4">
    <source>
        <dbReference type="ARBA" id="ARBA00022723"/>
    </source>
</evidence>
<dbReference type="Pfam" id="PF10509">
    <property type="entry name" value="GalKase_gal_bdg"/>
    <property type="match status" value="1"/>
</dbReference>
<sequence>MKQQLEQRYRTLYNEEPLTVRSPGRINLIGEHTDYNMGFVMPAAIDKAIYIAIGKNNENKIRLFAEDLGESFAVDADQLTHTGNWPDYIMGVVSELHKAGHHTGGFNAVIGGDIPQGAGLSSSAALSCATAFALGQLFELPVSSVDIVKTAQAAENNFVGLQCGIMDQFASVFGKKDHLIKLDCRSLEYEYIPFELGDWQVLLFNSNVKHTLASSEYNTRRKECEAGIAIIREKYPEVNSLRDVTVEMLSEMLAGKNELVYRRCLFVVEEIARVKAAAGCLRNGDIDAFGIHMYNAHHGLSKLYEVSCKELDVLVDLVKGNPAVAGARMMGGGFGGCTINLVKKEAVESLVIQVSNAYTETFGIAPEVYRVQVEDGTSVC</sequence>
<dbReference type="InterPro" id="IPR013750">
    <property type="entry name" value="GHMP_kinase_C_dom"/>
</dbReference>
<dbReference type="Proteomes" id="UP000190888">
    <property type="component" value="Unassembled WGS sequence"/>
</dbReference>
<reference evidence="16 17" key="1">
    <citation type="submission" date="2017-02" db="EMBL/GenBank/DDBJ databases">
        <authorList>
            <person name="Peterson S.W."/>
        </authorList>
    </citation>
    <scope>NUCLEOTIDE SEQUENCE [LARGE SCALE GENOMIC DNA]</scope>
    <source>
        <strain evidence="16 17">DSM 22335</strain>
    </source>
</reference>
<feature type="domain" description="GHMP kinase C-terminal" evidence="14">
    <location>
        <begin position="280"/>
        <end position="353"/>
    </location>
</feature>
<evidence type="ECO:0000256" key="8">
    <source>
        <dbReference type="ARBA" id="ARBA00022842"/>
    </source>
</evidence>
<keyword evidence="6 11" id="KW-0418">Kinase</keyword>
<dbReference type="AlphaFoldDB" id="A0A1T4KBK1"/>
<evidence type="ECO:0000256" key="1">
    <source>
        <dbReference type="ARBA" id="ARBA00006566"/>
    </source>
</evidence>
<organism evidence="16 17">
    <name type="scientific">Sediminibacterium ginsengisoli</name>
    <dbReference type="NCBI Taxonomy" id="413434"/>
    <lineage>
        <taxon>Bacteria</taxon>
        <taxon>Pseudomonadati</taxon>
        <taxon>Bacteroidota</taxon>
        <taxon>Chitinophagia</taxon>
        <taxon>Chitinophagales</taxon>
        <taxon>Chitinophagaceae</taxon>
        <taxon>Sediminibacterium</taxon>
    </lineage>
</organism>
<dbReference type="Gene3D" id="3.30.70.890">
    <property type="entry name" value="GHMP kinase, C-terminal domain"/>
    <property type="match status" value="1"/>
</dbReference>
<dbReference type="HAMAP" id="MF_00246">
    <property type="entry name" value="Galactokinase"/>
    <property type="match status" value="1"/>
</dbReference>
<dbReference type="PIRSF" id="PIRSF000530">
    <property type="entry name" value="Galactokinase"/>
    <property type="match status" value="1"/>
</dbReference>
<keyword evidence="17" id="KW-1185">Reference proteome</keyword>
<evidence type="ECO:0000313" key="17">
    <source>
        <dbReference type="Proteomes" id="UP000190888"/>
    </source>
</evidence>
<dbReference type="PRINTS" id="PR00959">
    <property type="entry name" value="MEVGALKINASE"/>
</dbReference>
<keyword evidence="7 11" id="KW-0067">ATP-binding</keyword>
<dbReference type="Pfam" id="PF08544">
    <property type="entry name" value="GHMP_kinases_C"/>
    <property type="match status" value="1"/>
</dbReference>
<feature type="site" description="Transition state stabilizer" evidence="11">
    <location>
        <position position="25"/>
    </location>
</feature>
<evidence type="ECO:0000256" key="5">
    <source>
        <dbReference type="ARBA" id="ARBA00022741"/>
    </source>
</evidence>
<dbReference type="OrthoDB" id="250531at2"/>
<keyword evidence="3 11" id="KW-0808">Transferase</keyword>
<proteinExistence type="inferred from homology"/>
<evidence type="ECO:0000256" key="7">
    <source>
        <dbReference type="ARBA" id="ARBA00022840"/>
    </source>
</evidence>
<keyword evidence="10 11" id="KW-0119">Carbohydrate metabolism</keyword>
<feature type="domain" description="GHMP kinase N-terminal" evidence="13">
    <location>
        <begin position="88"/>
        <end position="175"/>
    </location>
</feature>
<feature type="binding site" evidence="11">
    <location>
        <begin position="31"/>
        <end position="34"/>
    </location>
    <ligand>
        <name>substrate</name>
    </ligand>
</feature>
<dbReference type="InterPro" id="IPR022963">
    <property type="entry name" value="Galactokinase_bac"/>
</dbReference>
<evidence type="ECO:0000259" key="15">
    <source>
        <dbReference type="Pfam" id="PF10509"/>
    </source>
</evidence>
<comment type="similarity">
    <text evidence="1 11">Belongs to the GHMP kinase family. GalK subfamily.</text>
</comment>
<evidence type="ECO:0000256" key="2">
    <source>
        <dbReference type="ARBA" id="ARBA00022490"/>
    </source>
</evidence>
<feature type="binding site" evidence="11">
    <location>
        <begin position="117"/>
        <end position="123"/>
    </location>
    <ligand>
        <name>ATP</name>
        <dbReference type="ChEBI" id="CHEBI:30616"/>
    </ligand>
</feature>
<evidence type="ECO:0000256" key="12">
    <source>
        <dbReference type="NCBIfam" id="TIGR00131"/>
    </source>
</evidence>
<dbReference type="GO" id="GO:0004335">
    <property type="term" value="F:galactokinase activity"/>
    <property type="evidence" value="ECO:0007669"/>
    <property type="project" value="UniProtKB-UniRule"/>
</dbReference>
<feature type="binding site" evidence="11">
    <location>
        <position position="123"/>
    </location>
    <ligand>
        <name>Mg(2+)</name>
        <dbReference type="ChEBI" id="CHEBI:18420"/>
    </ligand>
</feature>
<dbReference type="InterPro" id="IPR020568">
    <property type="entry name" value="Ribosomal_Su5_D2-typ_SF"/>
</dbReference>
<dbReference type="GO" id="GO:0000287">
    <property type="term" value="F:magnesium ion binding"/>
    <property type="evidence" value="ECO:0007669"/>
    <property type="project" value="UniProtKB-UniRule"/>
</dbReference>
<evidence type="ECO:0000256" key="3">
    <source>
        <dbReference type="ARBA" id="ARBA00022679"/>
    </source>
</evidence>
<dbReference type="InterPro" id="IPR019741">
    <property type="entry name" value="Galactokinase_CS"/>
</dbReference>
<feature type="binding site" evidence="11">
    <location>
        <position position="155"/>
    </location>
    <ligand>
        <name>Mg(2+)</name>
        <dbReference type="ChEBI" id="CHEBI:18420"/>
    </ligand>
</feature>
<dbReference type="EMBL" id="FUWH01000001">
    <property type="protein sequence ID" value="SJZ39766.1"/>
    <property type="molecule type" value="Genomic_DNA"/>
</dbReference>
<dbReference type="EC" id="2.7.1.6" evidence="11 12"/>
<name>A0A1T4KBK1_9BACT</name>
<dbReference type="GO" id="GO:0005829">
    <property type="term" value="C:cytosol"/>
    <property type="evidence" value="ECO:0007669"/>
    <property type="project" value="TreeGrafter"/>
</dbReference>
<dbReference type="NCBIfam" id="TIGR00131">
    <property type="entry name" value="gal_kin"/>
    <property type="match status" value="1"/>
</dbReference>
<dbReference type="GO" id="GO:0006012">
    <property type="term" value="P:galactose metabolic process"/>
    <property type="evidence" value="ECO:0007669"/>
    <property type="project" value="UniProtKB-UniRule"/>
</dbReference>
<gene>
    <name evidence="11" type="primary">galK</name>
    <name evidence="16" type="ORF">SAMN04488132_101593</name>
</gene>
<dbReference type="InterPro" id="IPR036554">
    <property type="entry name" value="GHMP_kinase_C_sf"/>
</dbReference>
<evidence type="ECO:0000256" key="6">
    <source>
        <dbReference type="ARBA" id="ARBA00022777"/>
    </source>
</evidence>
<dbReference type="InterPro" id="IPR006206">
    <property type="entry name" value="Mevalonate/galactokinase"/>
</dbReference>
<dbReference type="InterPro" id="IPR006204">
    <property type="entry name" value="GHMP_kinase_N_dom"/>
</dbReference>
<feature type="domain" description="Galactokinase N-terminal" evidence="15">
    <location>
        <begin position="8"/>
        <end position="55"/>
    </location>
</feature>
<feature type="binding site" evidence="11">
    <location>
        <position position="217"/>
    </location>
    <ligand>
        <name>substrate</name>
    </ligand>
</feature>
<keyword evidence="5 11" id="KW-0547">Nucleotide-binding</keyword>
<dbReference type="PANTHER" id="PTHR10457:SF7">
    <property type="entry name" value="GALACTOKINASE-RELATED"/>
    <property type="match status" value="1"/>
</dbReference>
<keyword evidence="4 11" id="KW-0479">Metal-binding</keyword>
<evidence type="ECO:0000256" key="10">
    <source>
        <dbReference type="ARBA" id="ARBA00023277"/>
    </source>
</evidence>
<dbReference type="InterPro" id="IPR019539">
    <property type="entry name" value="GalKase_N"/>
</dbReference>
<dbReference type="RefSeq" id="WP_078829924.1">
    <property type="nucleotide sequence ID" value="NZ_FUWH01000001.1"/>
</dbReference>
<comment type="caution">
    <text evidence="11">Lacks conserved residue(s) required for the propagation of feature annotation.</text>
</comment>
<evidence type="ECO:0000313" key="16">
    <source>
        <dbReference type="EMBL" id="SJZ39766.1"/>
    </source>
</evidence>
<protein>
    <recommendedName>
        <fullName evidence="11 12">Galactokinase</fullName>
        <ecNumber evidence="11 12">2.7.1.6</ecNumber>
    </recommendedName>
    <alternativeName>
        <fullName evidence="11">Galactose kinase</fullName>
    </alternativeName>
</protein>
<evidence type="ECO:0000256" key="11">
    <source>
        <dbReference type="HAMAP-Rule" id="MF_00246"/>
    </source>
</evidence>
<dbReference type="InterPro" id="IPR000705">
    <property type="entry name" value="Galactokinase"/>
</dbReference>
<dbReference type="UniPathway" id="UPA00214"/>
<keyword evidence="8 11" id="KW-0460">Magnesium</keyword>
<accession>A0A1T4KBK1</accession>
<dbReference type="PRINTS" id="PR00473">
    <property type="entry name" value="GALCTOKINASE"/>
</dbReference>
<evidence type="ECO:0000259" key="14">
    <source>
        <dbReference type="Pfam" id="PF08544"/>
    </source>
</evidence>
<dbReference type="SUPFAM" id="SSF55060">
    <property type="entry name" value="GHMP Kinase, C-terminal domain"/>
    <property type="match status" value="1"/>
</dbReference>
<evidence type="ECO:0000259" key="13">
    <source>
        <dbReference type="Pfam" id="PF00288"/>
    </source>
</evidence>
<comment type="function">
    <text evidence="11">Catalyzes the transfer of the gamma-phosphate of ATP to D-galactose to form alpha-D-galactose-1-phosphate (Gal-1-P).</text>
</comment>
<comment type="subcellular location">
    <subcellularLocation>
        <location evidence="11">Cytoplasm</location>
    </subcellularLocation>
</comment>
<keyword evidence="9 11" id="KW-0299">Galactose metabolism</keyword>
<dbReference type="GO" id="GO:0005524">
    <property type="term" value="F:ATP binding"/>
    <property type="evidence" value="ECO:0007669"/>
    <property type="project" value="UniProtKB-UniRule"/>
</dbReference>
<evidence type="ECO:0000256" key="9">
    <source>
        <dbReference type="ARBA" id="ARBA00023144"/>
    </source>
</evidence>
<dbReference type="InterPro" id="IPR006203">
    <property type="entry name" value="GHMP_knse_ATP-bd_CS"/>
</dbReference>
<dbReference type="InterPro" id="IPR014721">
    <property type="entry name" value="Ribsml_uS5_D2-typ_fold_subgr"/>
</dbReference>
<dbReference type="PANTHER" id="PTHR10457">
    <property type="entry name" value="MEVALONATE KINASE/GALACTOKINASE"/>
    <property type="match status" value="1"/>
</dbReference>
<dbReference type="FunFam" id="3.30.230.10:FF:000017">
    <property type="entry name" value="Galactokinase"/>
    <property type="match status" value="1"/>
</dbReference>
<feature type="active site" description="Proton acceptor" evidence="11">
    <location>
        <position position="167"/>
    </location>
</feature>
<keyword evidence="2 11" id="KW-0963">Cytoplasm</keyword>
<dbReference type="PROSITE" id="PS00627">
    <property type="entry name" value="GHMP_KINASES_ATP"/>
    <property type="match status" value="1"/>
</dbReference>
<comment type="pathway">
    <text evidence="11">Carbohydrate metabolism; galactose metabolism.</text>
</comment>
<dbReference type="PROSITE" id="PS00106">
    <property type="entry name" value="GALACTOKINASE"/>
    <property type="match status" value="1"/>
</dbReference>
<dbReference type="FunFam" id="3.30.70.890:FF:000001">
    <property type="entry name" value="Galactokinase"/>
    <property type="match status" value="1"/>
</dbReference>
<dbReference type="STRING" id="413434.SAMN04488132_101593"/>
<dbReference type="Pfam" id="PF00288">
    <property type="entry name" value="GHMP_kinases_N"/>
    <property type="match status" value="1"/>
</dbReference>